<dbReference type="GO" id="GO:0055085">
    <property type="term" value="P:transmembrane transport"/>
    <property type="evidence" value="ECO:0007669"/>
    <property type="project" value="InterPro"/>
</dbReference>
<organism evidence="9 10">
    <name type="scientific">Agaribacter marinus</name>
    <dbReference type="NCBI Taxonomy" id="1431249"/>
    <lineage>
        <taxon>Bacteria</taxon>
        <taxon>Pseudomonadati</taxon>
        <taxon>Pseudomonadota</taxon>
        <taxon>Gammaproteobacteria</taxon>
        <taxon>Alteromonadales</taxon>
        <taxon>Alteromonadaceae</taxon>
        <taxon>Agaribacter</taxon>
    </lineage>
</organism>
<sequence>MGSEDMKRLMNIEPSPVVKVFLTMLPFVIAVVVYWLASEARLSENPNDKLLPSFTQIAAAVERYAFVENKRTGEYLFWQDSAASLWRIGLGIGISACVGLVVGMLNGLLPMVRAGLSPFITILSLIPPMAILPILFITFGLDELAKVMLIIIGTAPVIMRDMQSQVTQLPREQLIKAQTLGASTWLVAIRVVLPQILPRLLASVRLTLGAAWLFLIAAEAIAAQEGLGYRIFLVRRYMSMDVILPYVIWITSLAFAMDFSLKKLSMLCFPWFHQGEAK</sequence>
<dbReference type="Pfam" id="PF00528">
    <property type="entry name" value="BPD_transp_1"/>
    <property type="match status" value="1"/>
</dbReference>
<feature type="transmembrane region" description="Helical" evidence="7">
    <location>
        <begin position="116"/>
        <end position="138"/>
    </location>
</feature>
<dbReference type="CDD" id="cd06261">
    <property type="entry name" value="TM_PBP2"/>
    <property type="match status" value="1"/>
</dbReference>
<accession>A0AA37WL02</accession>
<keyword evidence="9" id="KW-0418">Kinase</keyword>
<dbReference type="EMBL" id="BSOT01000006">
    <property type="protein sequence ID" value="GLR71510.1"/>
    <property type="molecule type" value="Genomic_DNA"/>
</dbReference>
<dbReference type="PANTHER" id="PTHR30151">
    <property type="entry name" value="ALKANE SULFONATE ABC TRANSPORTER-RELATED, MEMBRANE SUBUNIT"/>
    <property type="match status" value="1"/>
</dbReference>
<feature type="transmembrane region" description="Helical" evidence="7">
    <location>
        <begin position="199"/>
        <end position="222"/>
    </location>
</feature>
<evidence type="ECO:0000256" key="6">
    <source>
        <dbReference type="ARBA" id="ARBA00023136"/>
    </source>
</evidence>
<evidence type="ECO:0000256" key="4">
    <source>
        <dbReference type="ARBA" id="ARBA00022692"/>
    </source>
</evidence>
<evidence type="ECO:0000313" key="10">
    <source>
        <dbReference type="Proteomes" id="UP001156601"/>
    </source>
</evidence>
<evidence type="ECO:0000256" key="2">
    <source>
        <dbReference type="ARBA" id="ARBA00022448"/>
    </source>
</evidence>
<keyword evidence="10" id="KW-1185">Reference proteome</keyword>
<keyword evidence="6 7" id="KW-0472">Membrane</keyword>
<dbReference type="InterPro" id="IPR035906">
    <property type="entry name" value="MetI-like_sf"/>
</dbReference>
<dbReference type="Gene3D" id="1.10.3720.10">
    <property type="entry name" value="MetI-like"/>
    <property type="match status" value="1"/>
</dbReference>
<feature type="transmembrane region" description="Helical" evidence="7">
    <location>
        <begin position="20"/>
        <end position="37"/>
    </location>
</feature>
<dbReference type="Proteomes" id="UP001156601">
    <property type="component" value="Unassembled WGS sequence"/>
</dbReference>
<dbReference type="PROSITE" id="PS50928">
    <property type="entry name" value="ABC_TM1"/>
    <property type="match status" value="1"/>
</dbReference>
<dbReference type="GO" id="GO:0016301">
    <property type="term" value="F:kinase activity"/>
    <property type="evidence" value="ECO:0007669"/>
    <property type="project" value="UniProtKB-KW"/>
</dbReference>
<keyword evidence="4 7" id="KW-0812">Transmembrane</keyword>
<evidence type="ECO:0000256" key="3">
    <source>
        <dbReference type="ARBA" id="ARBA00022475"/>
    </source>
</evidence>
<evidence type="ECO:0000256" key="7">
    <source>
        <dbReference type="RuleBase" id="RU363032"/>
    </source>
</evidence>
<comment type="subcellular location">
    <subcellularLocation>
        <location evidence="1 7">Cell membrane</location>
        <topology evidence="1 7">Multi-pass membrane protein</topology>
    </subcellularLocation>
</comment>
<dbReference type="GO" id="GO:0005886">
    <property type="term" value="C:plasma membrane"/>
    <property type="evidence" value="ECO:0007669"/>
    <property type="project" value="UniProtKB-SubCell"/>
</dbReference>
<comment type="similarity">
    <text evidence="7">Belongs to the binding-protein-dependent transport system permease family.</text>
</comment>
<reference evidence="9" key="2">
    <citation type="submission" date="2023-01" db="EMBL/GenBank/DDBJ databases">
        <title>Draft genome sequence of Agaribacter marinus strain NBRC 110023.</title>
        <authorList>
            <person name="Sun Q."/>
            <person name="Mori K."/>
        </authorList>
    </citation>
    <scope>NUCLEOTIDE SEQUENCE</scope>
    <source>
        <strain evidence="9">NBRC 110023</strain>
    </source>
</reference>
<dbReference type="PANTHER" id="PTHR30151:SF0">
    <property type="entry name" value="ABC TRANSPORTER PERMEASE PROTEIN MJ0413-RELATED"/>
    <property type="match status" value="1"/>
</dbReference>
<keyword evidence="2 7" id="KW-0813">Transport</keyword>
<dbReference type="InterPro" id="IPR000515">
    <property type="entry name" value="MetI-like"/>
</dbReference>
<comment type="caution">
    <text evidence="9">The sequence shown here is derived from an EMBL/GenBank/DDBJ whole genome shotgun (WGS) entry which is preliminary data.</text>
</comment>
<evidence type="ECO:0000259" key="8">
    <source>
        <dbReference type="PROSITE" id="PS50928"/>
    </source>
</evidence>
<keyword evidence="9" id="KW-0808">Transferase</keyword>
<proteinExistence type="inferred from homology"/>
<reference evidence="9" key="1">
    <citation type="journal article" date="2014" name="Int. J. Syst. Evol. Microbiol.">
        <title>Complete genome sequence of Corynebacterium casei LMG S-19264T (=DSM 44701T), isolated from a smear-ripened cheese.</title>
        <authorList>
            <consortium name="US DOE Joint Genome Institute (JGI-PGF)"/>
            <person name="Walter F."/>
            <person name="Albersmeier A."/>
            <person name="Kalinowski J."/>
            <person name="Ruckert C."/>
        </authorList>
    </citation>
    <scope>NUCLEOTIDE SEQUENCE</scope>
    <source>
        <strain evidence="9">NBRC 110023</strain>
    </source>
</reference>
<gene>
    <name evidence="9" type="ORF">GCM10007852_24180</name>
</gene>
<evidence type="ECO:0000256" key="1">
    <source>
        <dbReference type="ARBA" id="ARBA00004651"/>
    </source>
</evidence>
<dbReference type="AlphaFoldDB" id="A0AA37WL02"/>
<protein>
    <submittedName>
        <fullName evidence="9">Lipid kinase</fullName>
    </submittedName>
</protein>
<keyword evidence="3" id="KW-1003">Cell membrane</keyword>
<feature type="domain" description="ABC transmembrane type-1" evidence="8">
    <location>
        <begin position="81"/>
        <end position="261"/>
    </location>
</feature>
<feature type="transmembrane region" description="Helical" evidence="7">
    <location>
        <begin position="243"/>
        <end position="261"/>
    </location>
</feature>
<dbReference type="SUPFAM" id="SSF161098">
    <property type="entry name" value="MetI-like"/>
    <property type="match status" value="1"/>
</dbReference>
<name>A0AA37WL02_9ALTE</name>
<feature type="transmembrane region" description="Helical" evidence="7">
    <location>
        <begin position="85"/>
        <end position="109"/>
    </location>
</feature>
<keyword evidence="5 7" id="KW-1133">Transmembrane helix</keyword>
<evidence type="ECO:0000313" key="9">
    <source>
        <dbReference type="EMBL" id="GLR71510.1"/>
    </source>
</evidence>
<evidence type="ECO:0000256" key="5">
    <source>
        <dbReference type="ARBA" id="ARBA00022989"/>
    </source>
</evidence>